<dbReference type="EMBL" id="CBWP010000087">
    <property type="protein sequence ID" value="CDL41641.1"/>
    <property type="molecule type" value="Genomic_DNA"/>
</dbReference>
<dbReference type="InterPro" id="IPR006657">
    <property type="entry name" value="MoPterin_dinucl-bd_dom"/>
</dbReference>
<sequence>MLHRKKNDWGFEWLPKWDQSYDVIKYFNMMDSGKVTGYICQGFNPVASFPDKNKVVQSLSKLKYLVVIDPLVTETSTFWQNHGESNDVDPASIQTEVFRLPSTCFAEEDGSIANSGRWLQWHWKGQDAPGEARNDGEILAGIYHRLREMYRTEGGKAVEPVLKMSWNYKQPDEPHSEEVAKENNGYALEDLYDANGVLVAKKGQLLNSFALLRDDGSTSSSCWIYTGSWTEQGNQMANRDNADPSGLGNTLGWAWAWPLNRRVLYNRASADPQGKPWDPKRMLIQWNGTKWTGNDIPDFNTAAPGSGTNPFIMQPEGLGRLFAIDKMAEGPFPEHYEPMETPLGTNPLHPNVISNPAARLYEADKLRMGTKQDFPYVGTTYRLTEHFHTWTKHALLNAIAQPEQFVEISETLAAAKGINNGDHVKVSSKRGFIRAVAVVTRRLRTLNVNGQQVETVGIPIHWGFEGVARKGFIANTLTPNVGDANSQNAGIQSVFS</sequence>
<organism evidence="8 9">
    <name type="scientific">Citrobacter freundii</name>
    <dbReference type="NCBI Taxonomy" id="546"/>
    <lineage>
        <taxon>Bacteria</taxon>
        <taxon>Pseudomonadati</taxon>
        <taxon>Pseudomonadota</taxon>
        <taxon>Gammaproteobacteria</taxon>
        <taxon>Enterobacterales</taxon>
        <taxon>Enterobacteriaceae</taxon>
        <taxon>Citrobacter</taxon>
        <taxon>Citrobacter freundii complex</taxon>
    </lineage>
</organism>
<dbReference type="PROSITE" id="PS00932">
    <property type="entry name" value="MOLYBDOPTERIN_PROK_3"/>
    <property type="match status" value="1"/>
</dbReference>
<dbReference type="InterPro" id="IPR006655">
    <property type="entry name" value="Mopterin_OxRdtase_prok_CS"/>
</dbReference>
<evidence type="ECO:0000256" key="1">
    <source>
        <dbReference type="ARBA" id="ARBA00001966"/>
    </source>
</evidence>
<dbReference type="Pfam" id="PF01568">
    <property type="entry name" value="Molydop_binding"/>
    <property type="match status" value="1"/>
</dbReference>
<evidence type="ECO:0000256" key="6">
    <source>
        <dbReference type="ARBA" id="ARBA00023002"/>
    </source>
</evidence>
<evidence type="ECO:0000256" key="3">
    <source>
        <dbReference type="ARBA" id="ARBA00010312"/>
    </source>
</evidence>
<dbReference type="InterPro" id="IPR009010">
    <property type="entry name" value="Asp_de-COase-like_dom_sf"/>
</dbReference>
<dbReference type="PANTHER" id="PTHR43598:SF7">
    <property type="entry name" value="FORMATE DEHYDROGENASE, NITRATE-INDUCIBLE, MAJOR SUBUNIT"/>
    <property type="match status" value="1"/>
</dbReference>
<keyword evidence="4" id="KW-0004">4Fe-4S</keyword>
<dbReference type="GO" id="GO:0043546">
    <property type="term" value="F:molybdopterin cofactor binding"/>
    <property type="evidence" value="ECO:0007669"/>
    <property type="project" value="InterPro"/>
</dbReference>
<dbReference type="GO" id="GO:0009055">
    <property type="term" value="F:electron transfer activity"/>
    <property type="evidence" value="ECO:0007669"/>
    <property type="project" value="TreeGrafter"/>
</dbReference>
<comment type="similarity">
    <text evidence="3">Belongs to the prokaryotic molybdopterin-containing oxidoreductase family.</text>
</comment>
<feature type="domain" description="Molybdopterin dinucleotide-binding" evidence="7">
    <location>
        <begin position="379"/>
        <end position="491"/>
    </location>
</feature>
<dbReference type="AlphaFoldDB" id="A0A7G2IZA1"/>
<keyword evidence="6 8" id="KW-0560">Oxidoreductase</keyword>
<dbReference type="EC" id="1.2.1.2" evidence="8"/>
<name>A0A7G2IZA1_CITFR</name>
<dbReference type="Gene3D" id="2.40.40.20">
    <property type="match status" value="1"/>
</dbReference>
<dbReference type="FunFam" id="2.40.40.20:FF:000017">
    <property type="entry name" value="Formate dehydrogenase, alpha subunit"/>
    <property type="match status" value="1"/>
</dbReference>
<dbReference type="GO" id="GO:0030313">
    <property type="term" value="C:cell envelope"/>
    <property type="evidence" value="ECO:0007669"/>
    <property type="project" value="UniProtKB-SubCell"/>
</dbReference>
<accession>A0A7G2IZA1</accession>
<dbReference type="Proteomes" id="UP000019194">
    <property type="component" value="Unassembled WGS sequence"/>
</dbReference>
<protein>
    <submittedName>
        <fullName evidence="8">Formate dehydrogenase N alpha subunit @ selenocysteine-containing</fullName>
        <ecNumber evidence="8">1.2.1.2</ecNumber>
    </submittedName>
</protein>
<proteinExistence type="inferred from homology"/>
<dbReference type="Gene3D" id="3.40.228.10">
    <property type="entry name" value="Dimethylsulfoxide Reductase, domain 2"/>
    <property type="match status" value="1"/>
</dbReference>
<dbReference type="GO" id="GO:0016491">
    <property type="term" value="F:oxidoreductase activity"/>
    <property type="evidence" value="ECO:0007669"/>
    <property type="project" value="UniProtKB-KW"/>
</dbReference>
<dbReference type="GO" id="GO:0051539">
    <property type="term" value="F:4 iron, 4 sulfur cluster binding"/>
    <property type="evidence" value="ECO:0007669"/>
    <property type="project" value="UniProtKB-KW"/>
</dbReference>
<evidence type="ECO:0000256" key="4">
    <source>
        <dbReference type="ARBA" id="ARBA00022485"/>
    </source>
</evidence>
<evidence type="ECO:0000256" key="2">
    <source>
        <dbReference type="ARBA" id="ARBA00004196"/>
    </source>
</evidence>
<comment type="caution">
    <text evidence="8">The sequence shown here is derived from an EMBL/GenBank/DDBJ whole genome shotgun (WGS) entry which is preliminary data.</text>
</comment>
<dbReference type="SUPFAM" id="SSF50692">
    <property type="entry name" value="ADC-like"/>
    <property type="match status" value="1"/>
</dbReference>
<evidence type="ECO:0000313" key="8">
    <source>
        <dbReference type="EMBL" id="CDL41641.1"/>
    </source>
</evidence>
<dbReference type="GO" id="GO:0030151">
    <property type="term" value="F:molybdenum ion binding"/>
    <property type="evidence" value="ECO:0007669"/>
    <property type="project" value="TreeGrafter"/>
</dbReference>
<evidence type="ECO:0000259" key="7">
    <source>
        <dbReference type="Pfam" id="PF01568"/>
    </source>
</evidence>
<dbReference type="FunFam" id="3.40.228.10:FF:000011">
    <property type="entry name" value="Formate dehydrogenase-N subunit alpha"/>
    <property type="match status" value="1"/>
</dbReference>
<dbReference type="Gene3D" id="3.40.50.740">
    <property type="match status" value="1"/>
</dbReference>
<reference evidence="8 9" key="1">
    <citation type="submission" date="2013-10" db="EMBL/GenBank/DDBJ databases">
        <title>Antibiotic resistance diversity of beta-lactamase producers in the General Hospital Vienna.</title>
        <authorList>
            <person name="Barisic I."/>
            <person name="Mitteregger D."/>
            <person name="Hirschl A.M."/>
            <person name="Noehammer C."/>
            <person name="Wiesinger-Mayr H."/>
        </authorList>
    </citation>
    <scope>NUCLEOTIDE SEQUENCE [LARGE SCALE GENOMIC DNA]</scope>
    <source>
        <strain evidence="8 9">ISC11</strain>
    </source>
</reference>
<dbReference type="SUPFAM" id="SSF53706">
    <property type="entry name" value="Formate dehydrogenase/DMSO reductase, domains 1-3"/>
    <property type="match status" value="1"/>
</dbReference>
<evidence type="ECO:0000313" key="9">
    <source>
        <dbReference type="Proteomes" id="UP000019194"/>
    </source>
</evidence>
<evidence type="ECO:0000256" key="5">
    <source>
        <dbReference type="ARBA" id="ARBA00022723"/>
    </source>
</evidence>
<comment type="subcellular location">
    <subcellularLocation>
        <location evidence="2">Cell envelope</location>
    </subcellularLocation>
</comment>
<keyword evidence="4" id="KW-0408">Iron</keyword>
<keyword evidence="4" id="KW-0411">Iron-sulfur</keyword>
<dbReference type="FunFam" id="3.40.50.740:FF:000007">
    <property type="entry name" value="Formate dehydrogenase, alpha subunit, selenocysteine-containing"/>
    <property type="match status" value="1"/>
</dbReference>
<keyword evidence="5" id="KW-0479">Metal-binding</keyword>
<comment type="cofactor">
    <cofactor evidence="1">
        <name>[4Fe-4S] cluster</name>
        <dbReference type="ChEBI" id="CHEBI:49883"/>
    </cofactor>
</comment>
<dbReference type="GO" id="GO:0009061">
    <property type="term" value="P:anaerobic respiration"/>
    <property type="evidence" value="ECO:0007669"/>
    <property type="project" value="TreeGrafter"/>
</dbReference>
<dbReference type="PANTHER" id="PTHR43598">
    <property type="entry name" value="TUNGSTEN-CONTAINING FORMYLMETHANOFURAN DEHYDROGENASE 2 SUBUNIT B"/>
    <property type="match status" value="1"/>
</dbReference>